<name>A0ABQ3LXP0_9PSEU</name>
<gene>
    <name evidence="4" type="ORF">GCM10017774_01390</name>
</gene>
<keyword evidence="2" id="KW-0378">Hydrolase</keyword>
<evidence type="ECO:0000256" key="2">
    <source>
        <dbReference type="ARBA" id="ARBA00022801"/>
    </source>
</evidence>
<evidence type="ECO:0000256" key="1">
    <source>
        <dbReference type="ARBA" id="ARBA00022723"/>
    </source>
</evidence>
<evidence type="ECO:0000259" key="3">
    <source>
        <dbReference type="Pfam" id="PF07687"/>
    </source>
</evidence>
<dbReference type="CDD" id="cd08659">
    <property type="entry name" value="M20_ArgE_DapE-like"/>
    <property type="match status" value="1"/>
</dbReference>
<dbReference type="Pfam" id="PF01546">
    <property type="entry name" value="Peptidase_M20"/>
    <property type="match status" value="1"/>
</dbReference>
<dbReference type="Pfam" id="PF07687">
    <property type="entry name" value="M20_dimer"/>
    <property type="match status" value="1"/>
</dbReference>
<dbReference type="EMBL" id="BNAR01000001">
    <property type="protein sequence ID" value="GHH27970.1"/>
    <property type="molecule type" value="Genomic_DNA"/>
</dbReference>
<protein>
    <submittedName>
        <fullName evidence="4">Peptidase M20</fullName>
    </submittedName>
</protein>
<keyword evidence="1" id="KW-0479">Metal-binding</keyword>
<reference evidence="5" key="1">
    <citation type="journal article" date="2019" name="Int. J. Syst. Evol. Microbiol.">
        <title>The Global Catalogue of Microorganisms (GCM) 10K type strain sequencing project: providing services to taxonomists for standard genome sequencing and annotation.</title>
        <authorList>
            <consortium name="The Broad Institute Genomics Platform"/>
            <consortium name="The Broad Institute Genome Sequencing Center for Infectious Disease"/>
            <person name="Wu L."/>
            <person name="Ma J."/>
        </authorList>
    </citation>
    <scope>NUCLEOTIDE SEQUENCE [LARGE SCALE GENOMIC DNA]</scope>
    <source>
        <strain evidence="5">CGMCC 4.7367</strain>
    </source>
</reference>
<evidence type="ECO:0000313" key="5">
    <source>
        <dbReference type="Proteomes" id="UP000605568"/>
    </source>
</evidence>
<feature type="domain" description="Peptidase M20 dimerisation" evidence="3">
    <location>
        <begin position="182"/>
        <end position="286"/>
    </location>
</feature>
<dbReference type="Proteomes" id="UP000605568">
    <property type="component" value="Unassembled WGS sequence"/>
</dbReference>
<keyword evidence="5" id="KW-1185">Reference proteome</keyword>
<dbReference type="RefSeq" id="WP_191295470.1">
    <property type="nucleotide sequence ID" value="NZ_BNAR01000001.1"/>
</dbReference>
<evidence type="ECO:0000313" key="4">
    <source>
        <dbReference type="EMBL" id="GHH27970.1"/>
    </source>
</evidence>
<sequence>MSAQSPPSPGRDDVLDLTRELLRIDTINPPGNEREAAEVALAYARSHGLDGDLQPLGDSRANLRLVLRGEGEQAPIMYCGHLDTVPLGTAPWTRPPHAAEVEEDGVLWGRGAVDMKGGLAAMLVGLTTLARTGTRPPGDVHLLATAGEEVDCAGARAARDAGLLEGVGGLVIAEPTDLDLVVAHKGALFLEFVTRGRAAHGSMPDQGVNAITHMTTLLDRLSALDLGSATDPLLGGPTASVGTVQGGSVVNIVPDRCTAQVDLRSVPGVDHAVLLQRIERMLSELALTVPDFDARMTVTGDYAAVGTDPGEPLVRTAREVLAGVLGRPPGTSGVSYFSDASILQPGTGLPTVLCGPGDPNLAHQTDERVHVDDLRRAAEFFTLLPLAPRS</sequence>
<accession>A0ABQ3LXP0</accession>
<proteinExistence type="predicted"/>
<dbReference type="SUPFAM" id="SSF53187">
    <property type="entry name" value="Zn-dependent exopeptidases"/>
    <property type="match status" value="1"/>
</dbReference>
<dbReference type="SUPFAM" id="SSF55031">
    <property type="entry name" value="Bacterial exopeptidase dimerisation domain"/>
    <property type="match status" value="1"/>
</dbReference>
<dbReference type="Gene3D" id="3.30.70.360">
    <property type="match status" value="1"/>
</dbReference>
<dbReference type="InterPro" id="IPR036264">
    <property type="entry name" value="Bact_exopeptidase_dim_dom"/>
</dbReference>
<dbReference type="InterPro" id="IPR011650">
    <property type="entry name" value="Peptidase_M20_dimer"/>
</dbReference>
<dbReference type="InterPro" id="IPR050072">
    <property type="entry name" value="Peptidase_M20A"/>
</dbReference>
<organism evidence="4 5">
    <name type="scientific">Lentzea cavernae</name>
    <dbReference type="NCBI Taxonomy" id="2020703"/>
    <lineage>
        <taxon>Bacteria</taxon>
        <taxon>Bacillati</taxon>
        <taxon>Actinomycetota</taxon>
        <taxon>Actinomycetes</taxon>
        <taxon>Pseudonocardiales</taxon>
        <taxon>Pseudonocardiaceae</taxon>
        <taxon>Lentzea</taxon>
    </lineage>
</organism>
<dbReference type="InterPro" id="IPR002933">
    <property type="entry name" value="Peptidase_M20"/>
</dbReference>
<comment type="caution">
    <text evidence="4">The sequence shown here is derived from an EMBL/GenBank/DDBJ whole genome shotgun (WGS) entry which is preliminary data.</text>
</comment>
<dbReference type="Gene3D" id="3.40.630.10">
    <property type="entry name" value="Zn peptidases"/>
    <property type="match status" value="2"/>
</dbReference>
<dbReference type="PANTHER" id="PTHR43808">
    <property type="entry name" value="ACETYLORNITHINE DEACETYLASE"/>
    <property type="match status" value="1"/>
</dbReference>